<comment type="caution">
    <text evidence="1">The sequence shown here is derived from an EMBL/GenBank/DDBJ whole genome shotgun (WGS) entry which is preliminary data.</text>
</comment>
<evidence type="ECO:0000313" key="2">
    <source>
        <dbReference type="Proteomes" id="UP000245911"/>
    </source>
</evidence>
<keyword evidence="2" id="KW-1185">Reference proteome</keyword>
<organism evidence="1 2">
    <name type="scientific">Pararhodobacter oceanensis</name>
    <dbReference type="NCBI Taxonomy" id="2172121"/>
    <lineage>
        <taxon>Bacteria</taxon>
        <taxon>Pseudomonadati</taxon>
        <taxon>Pseudomonadota</taxon>
        <taxon>Alphaproteobacteria</taxon>
        <taxon>Rhodobacterales</taxon>
        <taxon>Paracoccaceae</taxon>
        <taxon>Pararhodobacter</taxon>
    </lineage>
</organism>
<reference evidence="1 2" key="1">
    <citation type="submission" date="2018-04" db="EMBL/GenBank/DDBJ databases">
        <title>Pararhodobacter oceanense sp. nov., isolated from marine intertidal sediment.</title>
        <authorList>
            <person name="Wang X.-L."/>
            <person name="Du Z.-J."/>
        </authorList>
    </citation>
    <scope>NUCLEOTIDE SEQUENCE [LARGE SCALE GENOMIC DNA]</scope>
    <source>
        <strain evidence="1 2">AM505</strain>
    </source>
</reference>
<dbReference type="AlphaFoldDB" id="A0A2T8HP39"/>
<accession>A0A2T8HP39</accession>
<evidence type="ECO:0000313" key="1">
    <source>
        <dbReference type="EMBL" id="PVH27207.1"/>
    </source>
</evidence>
<protein>
    <submittedName>
        <fullName evidence="1">Uncharacterized protein</fullName>
    </submittedName>
</protein>
<dbReference type="RefSeq" id="WP_116560054.1">
    <property type="nucleotide sequence ID" value="NZ_QDKM01000030.1"/>
</dbReference>
<sequence>MVKVLIDSGLLPPLHDTGAKYGKVSRAVDSNHIDTLFKRLLEVAAPVRVAPTGMYDLAKAAESSRVKLDMILPAVFRGQLDRVCRLEWKKGLEALLVDPVEIREREFEFQPGIPLQMAFEMLGVNDEIGERLISNRTSPPLLPTIQLFGHTEPCVDPSAIQNFLARWATVQMLHAEVGLSANAIQEMLAAAKVKPVYDRNLMGVDIYRRSDARGVFDV</sequence>
<name>A0A2T8HP39_9RHOB</name>
<gene>
    <name evidence="1" type="ORF">DDE20_18855</name>
</gene>
<dbReference type="Proteomes" id="UP000245911">
    <property type="component" value="Unassembled WGS sequence"/>
</dbReference>
<dbReference type="EMBL" id="QDKM01000030">
    <property type="protein sequence ID" value="PVH27207.1"/>
    <property type="molecule type" value="Genomic_DNA"/>
</dbReference>
<proteinExistence type="predicted"/>